<gene>
    <name evidence="1" type="ORF">BJ982_005973</name>
</gene>
<protein>
    <recommendedName>
        <fullName evidence="3">Serine peptidase</fullName>
    </recommendedName>
</protein>
<dbReference type="SUPFAM" id="SSF53474">
    <property type="entry name" value="alpha/beta-Hydrolases"/>
    <property type="match status" value="1"/>
</dbReference>
<evidence type="ECO:0000313" key="2">
    <source>
        <dbReference type="Proteomes" id="UP000542210"/>
    </source>
</evidence>
<dbReference type="Gene3D" id="3.40.50.1820">
    <property type="entry name" value="alpha/beta hydrolase"/>
    <property type="match status" value="1"/>
</dbReference>
<proteinExistence type="predicted"/>
<evidence type="ECO:0008006" key="3">
    <source>
        <dbReference type="Google" id="ProtNLM"/>
    </source>
</evidence>
<evidence type="ECO:0000313" key="1">
    <source>
        <dbReference type="EMBL" id="MBB4704429.1"/>
    </source>
</evidence>
<name>A0A7W7DCQ4_9ACTN</name>
<reference evidence="1 2" key="1">
    <citation type="submission" date="2020-08" db="EMBL/GenBank/DDBJ databases">
        <title>Sequencing the genomes of 1000 actinobacteria strains.</title>
        <authorList>
            <person name="Klenk H.-P."/>
        </authorList>
    </citation>
    <scope>NUCLEOTIDE SEQUENCE [LARGE SCALE GENOMIC DNA]</scope>
    <source>
        <strain evidence="1 2">DSM 45784</strain>
    </source>
</reference>
<dbReference type="Proteomes" id="UP000542210">
    <property type="component" value="Unassembled WGS sequence"/>
</dbReference>
<comment type="caution">
    <text evidence="1">The sequence shown here is derived from an EMBL/GenBank/DDBJ whole genome shotgun (WGS) entry which is preliminary data.</text>
</comment>
<dbReference type="RefSeq" id="WP_239122975.1">
    <property type="nucleotide sequence ID" value="NZ_BOOV01000011.1"/>
</dbReference>
<accession>A0A7W7DCQ4</accession>
<dbReference type="EMBL" id="JACHND010000001">
    <property type="protein sequence ID" value="MBB4704429.1"/>
    <property type="molecule type" value="Genomic_DNA"/>
</dbReference>
<keyword evidence="2" id="KW-1185">Reference proteome</keyword>
<sequence length="301" mass="32877">MSAGRARRWAGRLWEGRTVAAIVGVHGIGKYRYFQAAGTAEGAAGTMRAKWDRYLHAGLTGGAPYTGQSYITDIAYYAHLLRAGTPAALKTDLRKMDAESQFVLTGWMRQLGEVGDFAGERLTGLIHRLAEWLLLRLGPHAKDFAEDFCPEVAAYLASADAAARVRARDAVAATIRRHRPAVVIAHSLGSVVTYEALWAHPDLSVDLLITLGSPLGMRGVIFERLQPLPQAGRGRCPRGVRRWVNIADKDDIAAIPGALRGLFDGVALDEKVNINWADFHTVRNYLACGAVNEHVEPFLKV</sequence>
<dbReference type="InterPro" id="IPR029058">
    <property type="entry name" value="AB_hydrolase_fold"/>
</dbReference>
<organism evidence="1 2">
    <name type="scientific">Sphaerisporangium siamense</name>
    <dbReference type="NCBI Taxonomy" id="795645"/>
    <lineage>
        <taxon>Bacteria</taxon>
        <taxon>Bacillati</taxon>
        <taxon>Actinomycetota</taxon>
        <taxon>Actinomycetes</taxon>
        <taxon>Streptosporangiales</taxon>
        <taxon>Streptosporangiaceae</taxon>
        <taxon>Sphaerisporangium</taxon>
    </lineage>
</organism>
<dbReference type="AlphaFoldDB" id="A0A7W7DCQ4"/>